<keyword evidence="1" id="KW-0285">Flavoprotein</keyword>
<evidence type="ECO:0000313" key="4">
    <source>
        <dbReference type="EMBL" id="EFR04321.1"/>
    </source>
</evidence>
<keyword evidence="5" id="KW-1185">Reference proteome</keyword>
<dbReference type="InParanoid" id="E4V2U7"/>
<dbReference type="GeneID" id="10025321"/>
<keyword evidence="2" id="KW-0274">FAD</keyword>
<evidence type="ECO:0000256" key="2">
    <source>
        <dbReference type="ARBA" id="ARBA00022827"/>
    </source>
</evidence>
<dbReference type="PANTHER" id="PTHR23023">
    <property type="entry name" value="DIMETHYLANILINE MONOOXYGENASE"/>
    <property type="match status" value="1"/>
</dbReference>
<dbReference type="InterPro" id="IPR050346">
    <property type="entry name" value="FMO-like"/>
</dbReference>
<sequence length="639" mass="72521">MISQGRPSPVRSFRTPLSPGKIPIRVVINKFLRFSPEAHLNALPDRRFEDMPSISDIEHYDVVVVGAGWYGLVAAHTFLKLAPESRLLVIDDSKTIGGVWSEERIYPTLYAQICYPLFEYSFYPMKNENISPDGFISGTAIHNYLVSFARDHDLLGRTRLETRVLAVERDSNGSGWIVEVNNGPPIECKKLIYATGANSSPIRPAWPQDNFHKPVIHSLDFGSWRHHIESDAVKRATVVGASKSSYDTVYNLLKSGKKIDWIIRKSNSGPFSLFAPTFMGLWHISDHISTRLAASFSPSIMNISGHWNMFLQRTAPGKFITRLYWQVATALASQYAQFSESEHTQYLRPWPHNDGLFWGSGGIGIATVPDFWQVIHNGDVTIHQTGIESLSHQDVVNLEDGFSVPTDIVIHCTGFDKGYDTFSPELQDELGLRYDSSQFSKWTVLDSQAEAHIDQLLPILKNSPFDVLDGQRKHTQGPNRHYRRLVVPNLAAKGDRSILFPGHIHSAFTPLAAELQALWGFAWMHGWLDLPSQEEMEREAAIFNAWTRKRYIEQGKKHSYFIYDYISYLDTLMRDLGLNPYRKKNAFAEWFMPYRPSDYRGVIDEYLASKPASEEKKKVKLHTLHGGQNGACRSMTNGD</sequence>
<dbReference type="SUPFAM" id="SSF51905">
    <property type="entry name" value="FAD/NAD(P)-binding domain"/>
    <property type="match status" value="2"/>
</dbReference>
<protein>
    <submittedName>
        <fullName evidence="4">Uncharacterized protein</fullName>
    </submittedName>
</protein>
<name>E4V2U7_ARTGP</name>
<dbReference type="InterPro" id="IPR036188">
    <property type="entry name" value="FAD/NAD-bd_sf"/>
</dbReference>
<dbReference type="Gene3D" id="3.50.50.60">
    <property type="entry name" value="FAD/NAD(P)-binding domain"/>
    <property type="match status" value="2"/>
</dbReference>
<dbReference type="Pfam" id="PF13738">
    <property type="entry name" value="Pyr_redox_3"/>
    <property type="match status" value="1"/>
</dbReference>
<dbReference type="EMBL" id="DS989828">
    <property type="protein sequence ID" value="EFR04321.1"/>
    <property type="molecule type" value="Genomic_DNA"/>
</dbReference>
<keyword evidence="3" id="KW-0560">Oxidoreductase</keyword>
<gene>
    <name evidence="4" type="ORF">MGYG_07328</name>
</gene>
<dbReference type="HOGENOM" id="CLU_019225_1_0_1"/>
<evidence type="ECO:0000256" key="1">
    <source>
        <dbReference type="ARBA" id="ARBA00022630"/>
    </source>
</evidence>
<dbReference type="Proteomes" id="UP000002669">
    <property type="component" value="Unassembled WGS sequence"/>
</dbReference>
<evidence type="ECO:0000256" key="3">
    <source>
        <dbReference type="ARBA" id="ARBA00023002"/>
    </source>
</evidence>
<dbReference type="eggNOG" id="KOG1399">
    <property type="taxonomic scope" value="Eukaryota"/>
</dbReference>
<dbReference type="VEuPathDB" id="FungiDB:MGYG_07328"/>
<accession>E4V2U7</accession>
<reference evidence="5" key="1">
    <citation type="journal article" date="2012" name="MBio">
        <title>Comparative genome analysis of Trichophyton rubrum and related dermatophytes reveals candidate genes involved in infection.</title>
        <authorList>
            <person name="Martinez D.A."/>
            <person name="Oliver B.G."/>
            <person name="Graeser Y."/>
            <person name="Goldberg J.M."/>
            <person name="Li W."/>
            <person name="Martinez-Rossi N.M."/>
            <person name="Monod M."/>
            <person name="Shelest E."/>
            <person name="Barton R.C."/>
            <person name="Birch E."/>
            <person name="Brakhage A.A."/>
            <person name="Chen Z."/>
            <person name="Gurr S.J."/>
            <person name="Heiman D."/>
            <person name="Heitman J."/>
            <person name="Kosti I."/>
            <person name="Rossi A."/>
            <person name="Saif S."/>
            <person name="Samalova M."/>
            <person name="Saunders C.W."/>
            <person name="Shea T."/>
            <person name="Summerbell R.C."/>
            <person name="Xu J."/>
            <person name="Young S."/>
            <person name="Zeng Q."/>
            <person name="Birren B.W."/>
            <person name="Cuomo C.A."/>
            <person name="White T.C."/>
        </authorList>
    </citation>
    <scope>NUCLEOTIDE SEQUENCE [LARGE SCALE GENOMIC DNA]</scope>
    <source>
        <strain evidence="5">ATCC MYA-4604 / CBS 118893</strain>
    </source>
</reference>
<dbReference type="AlphaFoldDB" id="E4V2U7"/>
<dbReference type="OMA" id="PLFEYSF"/>
<dbReference type="GO" id="GO:0016491">
    <property type="term" value="F:oxidoreductase activity"/>
    <property type="evidence" value="ECO:0007669"/>
    <property type="project" value="UniProtKB-KW"/>
</dbReference>
<evidence type="ECO:0000313" key="5">
    <source>
        <dbReference type="Proteomes" id="UP000002669"/>
    </source>
</evidence>
<dbReference type="OrthoDB" id="2915840at2759"/>
<proteinExistence type="predicted"/>
<dbReference type="STRING" id="535722.E4V2U7"/>
<organism evidence="5">
    <name type="scientific">Arthroderma gypseum (strain ATCC MYA-4604 / CBS 118893)</name>
    <name type="common">Microsporum gypseum</name>
    <dbReference type="NCBI Taxonomy" id="535722"/>
    <lineage>
        <taxon>Eukaryota</taxon>
        <taxon>Fungi</taxon>
        <taxon>Dikarya</taxon>
        <taxon>Ascomycota</taxon>
        <taxon>Pezizomycotina</taxon>
        <taxon>Eurotiomycetes</taxon>
        <taxon>Eurotiomycetidae</taxon>
        <taxon>Onygenales</taxon>
        <taxon>Arthrodermataceae</taxon>
        <taxon>Nannizzia</taxon>
    </lineage>
</organism>
<dbReference type="RefSeq" id="XP_003170084.1">
    <property type="nucleotide sequence ID" value="XM_003170036.1"/>
</dbReference>